<reference evidence="1" key="1">
    <citation type="journal article" date="2015" name="Nature">
        <title>Complex archaea that bridge the gap between prokaryotes and eukaryotes.</title>
        <authorList>
            <person name="Spang A."/>
            <person name="Saw J.H."/>
            <person name="Jorgensen S.L."/>
            <person name="Zaremba-Niedzwiedzka K."/>
            <person name="Martijn J."/>
            <person name="Lind A.E."/>
            <person name="van Eijk R."/>
            <person name="Schleper C."/>
            <person name="Guy L."/>
            <person name="Ettema T.J."/>
        </authorList>
    </citation>
    <scope>NUCLEOTIDE SEQUENCE</scope>
</reference>
<protein>
    <recommendedName>
        <fullName evidence="2">Nitrogen regulatory protein P-II</fullName>
    </recommendedName>
</protein>
<dbReference type="SUPFAM" id="SSF54913">
    <property type="entry name" value="GlnB-like"/>
    <property type="match status" value="1"/>
</dbReference>
<dbReference type="PANTHER" id="PTHR30115">
    <property type="entry name" value="NITROGEN REGULATORY PROTEIN P-II"/>
    <property type="match status" value="1"/>
</dbReference>
<dbReference type="PRINTS" id="PR00340">
    <property type="entry name" value="PIIGLNB"/>
</dbReference>
<evidence type="ECO:0000313" key="1">
    <source>
        <dbReference type="EMBL" id="KKM85502.1"/>
    </source>
</evidence>
<sequence>MKLLTAYVRTFIADRVINALKELKAPRISAINVKALGDEIQPDQLEISAELGSTYTTMVKIELICTDECVERVKKVILKQARTGYKGDGLITISPVEEAISIRTSKNGILPCGCDISNS</sequence>
<dbReference type="GO" id="GO:0005829">
    <property type="term" value="C:cytosol"/>
    <property type="evidence" value="ECO:0007669"/>
    <property type="project" value="TreeGrafter"/>
</dbReference>
<dbReference type="GO" id="GO:0030234">
    <property type="term" value="F:enzyme regulator activity"/>
    <property type="evidence" value="ECO:0007669"/>
    <property type="project" value="InterPro"/>
</dbReference>
<comment type="caution">
    <text evidence="1">The sequence shown here is derived from an EMBL/GenBank/DDBJ whole genome shotgun (WGS) entry which is preliminary data.</text>
</comment>
<dbReference type="InterPro" id="IPR002187">
    <property type="entry name" value="N-reg_PII"/>
</dbReference>
<dbReference type="InterPro" id="IPR015867">
    <property type="entry name" value="N-reg_PII/ATP_PRibTrfase_C"/>
</dbReference>
<gene>
    <name evidence="1" type="ORF">LCGC14_1288390</name>
</gene>
<dbReference type="PANTHER" id="PTHR30115:SF11">
    <property type="entry name" value="NITROGEN REGULATORY PROTEIN P-II HOMOLOG"/>
    <property type="match status" value="1"/>
</dbReference>
<evidence type="ECO:0008006" key="2">
    <source>
        <dbReference type="Google" id="ProtNLM"/>
    </source>
</evidence>
<accession>A0A0F9NW47</accession>
<dbReference type="EMBL" id="LAZR01007399">
    <property type="protein sequence ID" value="KKM85502.1"/>
    <property type="molecule type" value="Genomic_DNA"/>
</dbReference>
<proteinExistence type="predicted"/>
<dbReference type="GO" id="GO:0006808">
    <property type="term" value="P:regulation of nitrogen utilization"/>
    <property type="evidence" value="ECO:0007669"/>
    <property type="project" value="InterPro"/>
</dbReference>
<dbReference type="SMART" id="SM00938">
    <property type="entry name" value="P-II"/>
    <property type="match status" value="1"/>
</dbReference>
<dbReference type="InterPro" id="IPR011322">
    <property type="entry name" value="N-reg_PII-like_a/b"/>
</dbReference>
<name>A0A0F9NW47_9ZZZZ</name>
<dbReference type="GO" id="GO:0005524">
    <property type="term" value="F:ATP binding"/>
    <property type="evidence" value="ECO:0007669"/>
    <property type="project" value="TreeGrafter"/>
</dbReference>
<dbReference type="Pfam" id="PF00543">
    <property type="entry name" value="P-II"/>
    <property type="match status" value="1"/>
</dbReference>
<dbReference type="Gene3D" id="3.30.70.120">
    <property type="match status" value="1"/>
</dbReference>
<dbReference type="PROSITE" id="PS51343">
    <property type="entry name" value="PII_GLNB_DOM"/>
    <property type="match status" value="1"/>
</dbReference>
<organism evidence="1">
    <name type="scientific">marine sediment metagenome</name>
    <dbReference type="NCBI Taxonomy" id="412755"/>
    <lineage>
        <taxon>unclassified sequences</taxon>
        <taxon>metagenomes</taxon>
        <taxon>ecological metagenomes</taxon>
    </lineage>
</organism>
<dbReference type="AlphaFoldDB" id="A0A0F9NW47"/>